<gene>
    <name evidence="1" type="ORF">GOQ27_10050</name>
</gene>
<organism evidence="1 2">
    <name type="scientific">Anaeromonas frigoriresistens</name>
    <dbReference type="NCBI Taxonomy" id="2683708"/>
    <lineage>
        <taxon>Bacteria</taxon>
        <taxon>Bacillati</taxon>
        <taxon>Bacillota</taxon>
        <taxon>Tissierellia</taxon>
        <taxon>Tissierellales</taxon>
        <taxon>Thermohalobacteraceae</taxon>
        <taxon>Anaeromonas</taxon>
    </lineage>
</organism>
<evidence type="ECO:0000313" key="2">
    <source>
        <dbReference type="Proteomes" id="UP000724672"/>
    </source>
</evidence>
<proteinExistence type="predicted"/>
<dbReference type="EMBL" id="WSFT01000037">
    <property type="protein sequence ID" value="MBS4538808.1"/>
    <property type="molecule type" value="Genomic_DNA"/>
</dbReference>
<dbReference type="RefSeq" id="WP_203366730.1">
    <property type="nucleotide sequence ID" value="NZ_WSFT01000037.1"/>
</dbReference>
<comment type="caution">
    <text evidence="1">The sequence shown here is derived from an EMBL/GenBank/DDBJ whole genome shotgun (WGS) entry which is preliminary data.</text>
</comment>
<accession>A0A942Z900</accession>
<dbReference type="Proteomes" id="UP000724672">
    <property type="component" value="Unassembled WGS sequence"/>
</dbReference>
<evidence type="ECO:0000313" key="1">
    <source>
        <dbReference type="EMBL" id="MBS4538808.1"/>
    </source>
</evidence>
<dbReference type="AlphaFoldDB" id="A0A942Z900"/>
<reference evidence="1" key="1">
    <citation type="submission" date="2019-12" db="EMBL/GenBank/DDBJ databases">
        <title>Clostridiaceae gen. nov. sp. nov., isolated from sediment in Xinjiang, China.</title>
        <authorList>
            <person name="Zhang R."/>
        </authorList>
    </citation>
    <scope>NUCLEOTIDE SEQUENCE</scope>
    <source>
        <strain evidence="1">D2Q-11</strain>
    </source>
</reference>
<keyword evidence="2" id="KW-1185">Reference proteome</keyword>
<protein>
    <submittedName>
        <fullName evidence="1">Uncharacterized protein</fullName>
    </submittedName>
</protein>
<sequence>MIAFLVRTEPGQAAITKIQDLLVPEKQVKENIEGIEEKTDVSLNRSEMGYVIYIDENRYTMDKSENKDKIIPRDKAENLPEVFMEIEQVENEAVEEVAIEIEKKLRYNFKMTESNGRVKEPIEGIYLYANTGNQRNDTVVKYYIIDNTKGGSFIIKHQFSLEASEGHGVRFDNMLKEFKIIPLEE</sequence>
<name>A0A942Z900_9FIRM</name>